<dbReference type="GO" id="GO:0009279">
    <property type="term" value="C:cell outer membrane"/>
    <property type="evidence" value="ECO:0007669"/>
    <property type="project" value="UniProtKB-SubCell"/>
</dbReference>
<name>A0A4Q9BH55_9BACT</name>
<keyword evidence="7 10" id="KW-0472">Membrane</keyword>
<dbReference type="InterPro" id="IPR000531">
    <property type="entry name" value="Beta-barrel_TonB"/>
</dbReference>
<reference evidence="14 15" key="1">
    <citation type="submission" date="2019-02" db="EMBL/GenBank/DDBJ databases">
        <title>Genome of a new Bacteroidetes strain.</title>
        <authorList>
            <person name="Pitt A."/>
        </authorList>
    </citation>
    <scope>NUCLEOTIDE SEQUENCE [LARGE SCALE GENOMIC DNA]</scope>
    <source>
        <strain evidence="14 15">103A-SOEBACH</strain>
    </source>
</reference>
<dbReference type="PANTHER" id="PTHR30069">
    <property type="entry name" value="TONB-DEPENDENT OUTER MEMBRANE RECEPTOR"/>
    <property type="match status" value="1"/>
</dbReference>
<dbReference type="Gene3D" id="2.170.130.10">
    <property type="entry name" value="TonB-dependent receptor, plug domain"/>
    <property type="match status" value="1"/>
</dbReference>
<comment type="subcellular location">
    <subcellularLocation>
        <location evidence="1 10">Cell outer membrane</location>
        <topology evidence="1 10">Multi-pass membrane protein</topology>
    </subcellularLocation>
</comment>
<dbReference type="InterPro" id="IPR012910">
    <property type="entry name" value="Plug_dom"/>
</dbReference>
<dbReference type="InterPro" id="IPR036942">
    <property type="entry name" value="Beta-barrel_TonB_sf"/>
</dbReference>
<sequence>MNLLLVSIVGVRLAISSLSDTLVNVVVSASRQPVATQRLAIPVYAAKVKSSALMNTPELLSSVPGVFLQRTNQGGGSAFVRGLTGNQTLLVLDGIRFNNSTFRYGPNQYLNTIDPFSLDQIEVVRGSGSVQYGSDALTGVVHLISKKPSFGKKDWSGQILGRGISQGMELSGLAQVNFQSERNSFSIVAGKKTFGDITRGGGGSFQRPTGYEEQNLQLQYRAKLGNHWTLENLIQQNTQDHVPVYHKIQLENFALHEMTLQSYRRAFSRLLYQGDQSWMQSAELTASFQESLEQRALQKKGSATLRKEEDQVRTIGFIGQIKSEFIPGLHSMTGLEYYADGVRSSRHDISTKTTALRALYPDKSQYTSLSAFSLHEFAYRSWQVHAGLRYQHTSAFLPDTTVGNATISLGALVYDGGISFAISPQVTVFGSVSSGFRAPNLDDLGSLGIVDFRYEQPAYQLKPEYSLTKNVGFRVQSRRYRAESTAFHTSLTHLITRVKTAEISQGYPVYRKENVDQAYLYGFEWSQTLTLGEHFSIGNSISYVLGQNQTQNEPMRRIPPLNGNVSLNYQLAKGNIALLWNFADRQDRLSAGDKSDNRMNPGGTAGWGILQLQATYKMTPHIQLGMQGVNLGDVPYRMHGSGIDGMGRSFHLQIGYQW</sequence>
<dbReference type="Proteomes" id="UP000293583">
    <property type="component" value="Unassembled WGS sequence"/>
</dbReference>
<dbReference type="GO" id="GO:0015344">
    <property type="term" value="F:siderophore uptake transmembrane transporter activity"/>
    <property type="evidence" value="ECO:0007669"/>
    <property type="project" value="TreeGrafter"/>
</dbReference>
<evidence type="ECO:0000256" key="1">
    <source>
        <dbReference type="ARBA" id="ARBA00004571"/>
    </source>
</evidence>
<proteinExistence type="inferred from homology"/>
<evidence type="ECO:0000256" key="10">
    <source>
        <dbReference type="PROSITE-ProRule" id="PRU01360"/>
    </source>
</evidence>
<evidence type="ECO:0000256" key="7">
    <source>
        <dbReference type="ARBA" id="ARBA00023136"/>
    </source>
</evidence>
<dbReference type="PROSITE" id="PS52016">
    <property type="entry name" value="TONB_DEPENDENT_REC_3"/>
    <property type="match status" value="1"/>
</dbReference>
<evidence type="ECO:0000259" key="12">
    <source>
        <dbReference type="Pfam" id="PF00593"/>
    </source>
</evidence>
<accession>A0A4Q9BH55</accession>
<dbReference type="SUPFAM" id="SSF56935">
    <property type="entry name" value="Porins"/>
    <property type="match status" value="1"/>
</dbReference>
<feature type="domain" description="TonB-dependent receptor-like beta-barrel" evidence="12">
    <location>
        <begin position="196"/>
        <end position="631"/>
    </location>
</feature>
<organism evidence="14 15">
    <name type="scientific">Aquirufa antheringensis</name>
    <dbReference type="NCBI Taxonomy" id="2516559"/>
    <lineage>
        <taxon>Bacteria</taxon>
        <taxon>Pseudomonadati</taxon>
        <taxon>Bacteroidota</taxon>
        <taxon>Cytophagia</taxon>
        <taxon>Cytophagales</taxon>
        <taxon>Flectobacillaceae</taxon>
        <taxon>Aquirufa</taxon>
    </lineage>
</organism>
<evidence type="ECO:0000313" key="15">
    <source>
        <dbReference type="Proteomes" id="UP000293583"/>
    </source>
</evidence>
<keyword evidence="8 14" id="KW-0675">Receptor</keyword>
<evidence type="ECO:0000256" key="5">
    <source>
        <dbReference type="ARBA" id="ARBA00022729"/>
    </source>
</evidence>
<keyword evidence="3 10" id="KW-1134">Transmembrane beta strand</keyword>
<evidence type="ECO:0000313" key="14">
    <source>
        <dbReference type="EMBL" id="TBH75447.1"/>
    </source>
</evidence>
<comment type="similarity">
    <text evidence="10 11">Belongs to the TonB-dependent receptor family.</text>
</comment>
<evidence type="ECO:0000256" key="2">
    <source>
        <dbReference type="ARBA" id="ARBA00022448"/>
    </source>
</evidence>
<dbReference type="Gene3D" id="2.40.170.20">
    <property type="entry name" value="TonB-dependent receptor, beta-barrel domain"/>
    <property type="match status" value="1"/>
</dbReference>
<evidence type="ECO:0000256" key="3">
    <source>
        <dbReference type="ARBA" id="ARBA00022452"/>
    </source>
</evidence>
<dbReference type="InterPro" id="IPR039426">
    <property type="entry name" value="TonB-dep_rcpt-like"/>
</dbReference>
<dbReference type="GO" id="GO:0044718">
    <property type="term" value="P:siderophore transmembrane transport"/>
    <property type="evidence" value="ECO:0007669"/>
    <property type="project" value="TreeGrafter"/>
</dbReference>
<feature type="domain" description="TonB-dependent receptor plug" evidence="13">
    <location>
        <begin position="45"/>
        <end position="140"/>
    </location>
</feature>
<keyword evidence="9 10" id="KW-0998">Cell outer membrane</keyword>
<dbReference type="Pfam" id="PF00593">
    <property type="entry name" value="TonB_dep_Rec_b-barrel"/>
    <property type="match status" value="1"/>
</dbReference>
<dbReference type="OrthoDB" id="9764669at2"/>
<dbReference type="EMBL" id="SEWY01000001">
    <property type="protein sequence ID" value="TBH75447.1"/>
    <property type="molecule type" value="Genomic_DNA"/>
</dbReference>
<keyword evidence="4 10" id="KW-0812">Transmembrane</keyword>
<evidence type="ECO:0000256" key="8">
    <source>
        <dbReference type="ARBA" id="ARBA00023170"/>
    </source>
</evidence>
<evidence type="ECO:0000259" key="13">
    <source>
        <dbReference type="Pfam" id="PF07715"/>
    </source>
</evidence>
<protein>
    <submittedName>
        <fullName evidence="14">TonB-dependent receptor</fullName>
    </submittedName>
</protein>
<dbReference type="Pfam" id="PF07715">
    <property type="entry name" value="Plug"/>
    <property type="match status" value="1"/>
</dbReference>
<dbReference type="AlphaFoldDB" id="A0A4Q9BH55"/>
<dbReference type="PANTHER" id="PTHR30069:SF29">
    <property type="entry name" value="HEMOGLOBIN AND HEMOGLOBIN-HAPTOGLOBIN-BINDING PROTEIN 1-RELATED"/>
    <property type="match status" value="1"/>
</dbReference>
<keyword evidence="6 11" id="KW-0798">TonB box</keyword>
<keyword evidence="15" id="KW-1185">Reference proteome</keyword>
<dbReference type="InterPro" id="IPR037066">
    <property type="entry name" value="Plug_dom_sf"/>
</dbReference>
<evidence type="ECO:0000256" key="4">
    <source>
        <dbReference type="ARBA" id="ARBA00022692"/>
    </source>
</evidence>
<dbReference type="RefSeq" id="WP_130922600.1">
    <property type="nucleotide sequence ID" value="NZ_JAANOL010000005.1"/>
</dbReference>
<evidence type="ECO:0000256" key="11">
    <source>
        <dbReference type="RuleBase" id="RU003357"/>
    </source>
</evidence>
<evidence type="ECO:0000256" key="9">
    <source>
        <dbReference type="ARBA" id="ARBA00023237"/>
    </source>
</evidence>
<evidence type="ECO:0000256" key="6">
    <source>
        <dbReference type="ARBA" id="ARBA00023077"/>
    </source>
</evidence>
<comment type="caution">
    <text evidence="14">The sequence shown here is derived from an EMBL/GenBank/DDBJ whole genome shotgun (WGS) entry which is preliminary data.</text>
</comment>
<gene>
    <name evidence="14" type="ORF">EWU20_02390</name>
</gene>
<keyword evidence="2 10" id="KW-0813">Transport</keyword>
<keyword evidence="5" id="KW-0732">Signal</keyword>